<proteinExistence type="predicted"/>
<dbReference type="EMBL" id="CABPSL010000009">
    <property type="protein sequence ID" value="VVE11190.1"/>
    <property type="molecule type" value="Genomic_DNA"/>
</dbReference>
<evidence type="ECO:0000313" key="2">
    <source>
        <dbReference type="EMBL" id="VVE11190.1"/>
    </source>
</evidence>
<evidence type="ECO:0000313" key="3">
    <source>
        <dbReference type="Proteomes" id="UP000384354"/>
    </source>
</evidence>
<protein>
    <submittedName>
        <fullName evidence="2">Uncharacterized protein</fullName>
    </submittedName>
</protein>
<dbReference type="AlphaFoldDB" id="A0A5E4VJN9"/>
<organism evidence="2 3">
    <name type="scientific">Pandoraea cepalis</name>
    <dbReference type="NCBI Taxonomy" id="2508294"/>
    <lineage>
        <taxon>Bacteria</taxon>
        <taxon>Pseudomonadati</taxon>
        <taxon>Pseudomonadota</taxon>
        <taxon>Betaproteobacteria</taxon>
        <taxon>Burkholderiales</taxon>
        <taxon>Burkholderiaceae</taxon>
        <taxon>Pandoraea</taxon>
    </lineage>
</organism>
<feature type="region of interest" description="Disordered" evidence="1">
    <location>
        <begin position="1"/>
        <end position="31"/>
    </location>
</feature>
<dbReference type="Proteomes" id="UP000384354">
    <property type="component" value="Unassembled WGS sequence"/>
</dbReference>
<gene>
    <name evidence="2" type="ORF">PCE31106_02631</name>
</gene>
<name>A0A5E4VJN9_9BURK</name>
<sequence length="31" mass="3156">MTLSSVRSALATPAKKKAPEGAVVLSVERSA</sequence>
<accession>A0A5E4VJN9</accession>
<reference evidence="2 3" key="1">
    <citation type="submission" date="2019-08" db="EMBL/GenBank/DDBJ databases">
        <authorList>
            <person name="Peeters C."/>
        </authorList>
    </citation>
    <scope>NUCLEOTIDE SEQUENCE [LARGE SCALE GENOMIC DNA]</scope>
    <source>
        <strain evidence="2 3">LMG 31106</strain>
    </source>
</reference>
<evidence type="ECO:0000256" key="1">
    <source>
        <dbReference type="SAM" id="MobiDB-lite"/>
    </source>
</evidence>